<feature type="domain" description="HAT C-terminal dimerisation" evidence="7">
    <location>
        <begin position="1139"/>
        <end position="1206"/>
    </location>
</feature>
<feature type="region of interest" description="Disordered" evidence="6">
    <location>
        <begin position="390"/>
        <end position="409"/>
    </location>
</feature>
<sequence length="1256" mass="137889">MDETIVSAAVEAAALKLVGQYRFTSLSREDFDTAIDLLDMGGNQKREYKLLRTFIMQAEPDEDPFAEPPRIHHKANKEFFAKMAKQTNAEEWGDLLESQEMEQELGGNSSPAPNRPRTPPIDKVQQPPARPKATLFIPGGKNQRPRRTSRSPSRLHGYDLGVGPSKPHRLQLSSSASEDEQPEISEEEDDEEGDSSVEGSSEEGLTPRGKGKGKEKQTKESKKGKKKKKGKKRRKVSKAQTTSKPKTSAAGTSKTTTARKRNMTEEEETEFQEAARTSGARPSKRVRRGRASRRDGEDDEEDAGGDEHDGRDNEQGDDDVEIVFTEKERSKLTKPALASLDGGTLAKGYYGFKFKCNKVEDGKLKECWNCLFCKNPYTVAPAKNNNLSSHRKKCPYNKQPRTPGLPPYDPKVDAAAVAAEESRRSAPGGSLISDAAGSYRGPGVMGWLSGQQVVSLPLIRRIGLIETIYNAQPFTHLGSPANLALVMSIDEKAVPAFKSNDTVRNDLIKFNALQKEELRRRLHNHDSLITLQHDAWTMRGHRFAFVAIVASFVDRDWQHHEVLLSFQVLDKRHSGATFAGHLVDTIIEFDLQDKWSGIVVSDSASPNRRMTAILQEKLSARDDSVSEIAACLLDGGSYVQGDTDQEGENNRGDDGEAMDSQVPLAFSSSQTSTSGQAKVIANADSVSVSAFPQASKRSGFQWTAQHCGVLCFAHHLNIAVRDGFKAMGVKFAAQLKVIPVPQIIEPGGIEGVEDEDAETDDESGEGGEGDGDGAVEPRLCDVDIFSKDNAPPADEHDEDDDDDALIFMSPDERARAINRLGDGPPPSTTGNSAIDVGVGQGGVWSAVQRVEGFVVAMHRSAERQLSFRAVMRKEYYQDPARANGALPTKPSDTRWNSQLGTLRSAVRVHAAIDTAIAQEKDPKHPYKDFLLTDDDWAHIRQLISLLELAERISMNVQTAGSTLCDVLEYHVLMCTNLNNALRKMGDRDGARMDAQDDVGRELSAAANAPNQMAAAARAMKLKLGKYRSLAAGNRTTVLAAMLHPNHRLKIFKADYPERVNEAESILREAVQEVVGKSKSVNSGSQGEVPDGHKDESPLKAARQERQARVQQGAESEDMDPTDDEVVRYIRGAAAWRDTDGTPNKWWKDNECEFPQLSKLARIVLSVPGSTAAVERVFSHAGWIASARRARLNGTTMGMLVTSYAWMQQGIDRLVGLDDSAKAAGAPILRMMDKTIKAKKEKRSKRRIKKDAASPGT</sequence>
<feature type="compositionally biased region" description="Basic and acidic residues" evidence="6">
    <location>
        <begin position="212"/>
        <end position="221"/>
    </location>
</feature>
<keyword evidence="3" id="KW-0863">Zinc-finger</keyword>
<feature type="compositionally biased region" description="Acidic residues" evidence="6">
    <location>
        <begin position="751"/>
        <end position="773"/>
    </location>
</feature>
<keyword evidence="4" id="KW-0862">Zinc</keyword>
<evidence type="ECO:0000256" key="5">
    <source>
        <dbReference type="ARBA" id="ARBA00023242"/>
    </source>
</evidence>
<dbReference type="PANTHER" id="PTHR46481">
    <property type="entry name" value="ZINC FINGER BED DOMAIN-CONTAINING PROTEIN 4"/>
    <property type="match status" value="1"/>
</dbReference>
<evidence type="ECO:0000256" key="4">
    <source>
        <dbReference type="ARBA" id="ARBA00022833"/>
    </source>
</evidence>
<feature type="compositionally biased region" description="Low complexity" evidence="6">
    <location>
        <begin position="1073"/>
        <end position="1084"/>
    </location>
</feature>
<feature type="compositionally biased region" description="Basic residues" evidence="6">
    <location>
        <begin position="1238"/>
        <end position="1248"/>
    </location>
</feature>
<keyword evidence="5" id="KW-0539">Nucleus</keyword>
<reference evidence="8" key="1">
    <citation type="submission" date="2016-04" db="EMBL/GenBank/DDBJ databases">
        <authorList>
            <person name="Nguyen H.D."/>
            <person name="Samba Siva P."/>
            <person name="Cullis J."/>
            <person name="Levesque C.A."/>
            <person name="Hambleton S."/>
        </authorList>
    </citation>
    <scope>NUCLEOTIDE SEQUENCE</scope>
    <source>
        <strain evidence="8">DAOMC 236416</strain>
    </source>
</reference>
<feature type="region of interest" description="Disordered" evidence="6">
    <location>
        <begin position="100"/>
        <end position="319"/>
    </location>
</feature>
<dbReference type="Pfam" id="PF05699">
    <property type="entry name" value="Dimer_Tnp_hAT"/>
    <property type="match status" value="1"/>
</dbReference>
<feature type="compositionally biased region" description="Basic residues" evidence="6">
    <location>
        <begin position="282"/>
        <end position="291"/>
    </location>
</feature>
<feature type="compositionally biased region" description="Basic residues" evidence="6">
    <location>
        <begin position="222"/>
        <end position="237"/>
    </location>
</feature>
<feature type="compositionally biased region" description="Low complexity" evidence="6">
    <location>
        <begin position="241"/>
        <end position="256"/>
    </location>
</feature>
<dbReference type="AlphaFoldDB" id="A0A8T8SFR2"/>
<feature type="region of interest" description="Disordered" evidence="6">
    <location>
        <begin position="637"/>
        <end position="659"/>
    </location>
</feature>
<dbReference type="Proteomes" id="UP000077521">
    <property type="component" value="Unassembled WGS sequence"/>
</dbReference>
<evidence type="ECO:0000256" key="3">
    <source>
        <dbReference type="ARBA" id="ARBA00022771"/>
    </source>
</evidence>
<evidence type="ECO:0000313" key="8">
    <source>
        <dbReference type="EMBL" id="KAE8239132.1"/>
    </source>
</evidence>
<dbReference type="InterPro" id="IPR052035">
    <property type="entry name" value="ZnF_BED_domain_contain"/>
</dbReference>
<name>A0A8T8SFR2_9BASI</name>
<feature type="compositionally biased region" description="Basic and acidic residues" evidence="6">
    <location>
        <begin position="1089"/>
        <end position="1107"/>
    </location>
</feature>
<dbReference type="GO" id="GO:0008270">
    <property type="term" value="F:zinc ion binding"/>
    <property type="evidence" value="ECO:0007669"/>
    <property type="project" value="UniProtKB-KW"/>
</dbReference>
<feature type="compositionally biased region" description="Acidic residues" evidence="6">
    <location>
        <begin position="177"/>
        <end position="195"/>
    </location>
</feature>
<gene>
    <name evidence="8" type="ORF">A4X13_0g8240</name>
</gene>
<comment type="caution">
    <text evidence="8">The sequence shown here is derived from an EMBL/GenBank/DDBJ whole genome shotgun (WGS) entry which is preliminary data.</text>
</comment>
<feature type="region of interest" description="Disordered" evidence="6">
    <location>
        <begin position="746"/>
        <end position="775"/>
    </location>
</feature>
<evidence type="ECO:0000259" key="7">
    <source>
        <dbReference type="Pfam" id="PF05699"/>
    </source>
</evidence>
<feature type="region of interest" description="Disordered" evidence="6">
    <location>
        <begin position="1073"/>
        <end position="1122"/>
    </location>
</feature>
<dbReference type="GO" id="GO:0046983">
    <property type="term" value="F:protein dimerization activity"/>
    <property type="evidence" value="ECO:0007669"/>
    <property type="project" value="InterPro"/>
</dbReference>
<accession>A0A8T8SFR2</accession>
<dbReference type="PANTHER" id="PTHR46481:SF10">
    <property type="entry name" value="ZINC FINGER BED DOMAIN-CONTAINING PROTEIN 39"/>
    <property type="match status" value="1"/>
</dbReference>
<organism evidence="8 9">
    <name type="scientific">Tilletia indica</name>
    <dbReference type="NCBI Taxonomy" id="43049"/>
    <lineage>
        <taxon>Eukaryota</taxon>
        <taxon>Fungi</taxon>
        <taxon>Dikarya</taxon>
        <taxon>Basidiomycota</taxon>
        <taxon>Ustilaginomycotina</taxon>
        <taxon>Exobasidiomycetes</taxon>
        <taxon>Tilletiales</taxon>
        <taxon>Tilletiaceae</taxon>
        <taxon>Tilletia</taxon>
    </lineage>
</organism>
<dbReference type="InterPro" id="IPR008906">
    <property type="entry name" value="HATC_C_dom"/>
</dbReference>
<evidence type="ECO:0000256" key="1">
    <source>
        <dbReference type="ARBA" id="ARBA00004123"/>
    </source>
</evidence>
<feature type="region of interest" description="Disordered" evidence="6">
    <location>
        <begin position="1234"/>
        <end position="1256"/>
    </location>
</feature>
<feature type="compositionally biased region" description="Basic and acidic residues" evidence="6">
    <location>
        <begin position="305"/>
        <end position="314"/>
    </location>
</feature>
<keyword evidence="9" id="KW-1185">Reference proteome</keyword>
<dbReference type="GO" id="GO:0005634">
    <property type="term" value="C:nucleus"/>
    <property type="evidence" value="ECO:0007669"/>
    <property type="project" value="UniProtKB-SubCell"/>
</dbReference>
<protein>
    <recommendedName>
        <fullName evidence="7">HAT C-terminal dimerisation domain-containing protein</fullName>
    </recommendedName>
</protein>
<dbReference type="InterPro" id="IPR012337">
    <property type="entry name" value="RNaseH-like_sf"/>
</dbReference>
<comment type="subcellular location">
    <subcellularLocation>
        <location evidence="1">Nucleus</location>
    </subcellularLocation>
</comment>
<evidence type="ECO:0000256" key="2">
    <source>
        <dbReference type="ARBA" id="ARBA00022723"/>
    </source>
</evidence>
<evidence type="ECO:0000256" key="6">
    <source>
        <dbReference type="SAM" id="MobiDB-lite"/>
    </source>
</evidence>
<reference evidence="8" key="2">
    <citation type="journal article" date="2019" name="IMA Fungus">
        <title>Genome sequencing and comparison of five Tilletia species to identify candidate genes for the detection of regulated species infecting wheat.</title>
        <authorList>
            <person name="Nguyen H.D.T."/>
            <person name="Sultana T."/>
            <person name="Kesanakurti P."/>
            <person name="Hambleton S."/>
        </authorList>
    </citation>
    <scope>NUCLEOTIDE SEQUENCE</scope>
    <source>
        <strain evidence="8">DAOMC 236416</strain>
    </source>
</reference>
<proteinExistence type="predicted"/>
<dbReference type="SUPFAM" id="SSF53098">
    <property type="entry name" value="Ribonuclease H-like"/>
    <property type="match status" value="1"/>
</dbReference>
<keyword evidence="2" id="KW-0479">Metal-binding</keyword>
<evidence type="ECO:0000313" key="9">
    <source>
        <dbReference type="Proteomes" id="UP000077521"/>
    </source>
</evidence>
<dbReference type="EMBL" id="LWDF02001331">
    <property type="protein sequence ID" value="KAE8239132.1"/>
    <property type="molecule type" value="Genomic_DNA"/>
</dbReference>